<dbReference type="InterPro" id="IPR018062">
    <property type="entry name" value="HTH_AraC-typ_CS"/>
</dbReference>
<dbReference type="GO" id="GO:0043565">
    <property type="term" value="F:sequence-specific DNA binding"/>
    <property type="evidence" value="ECO:0007669"/>
    <property type="project" value="InterPro"/>
</dbReference>
<keyword evidence="6" id="KW-1185">Reference proteome</keyword>
<name>A0A840LC09_9BURK</name>
<sequence>MKAETFAFEPDHMRDLAGGHLHWHGPRGSRFDLSLLSPEAGWAVSCFGASHPEQLLMRSEGFSQQEDMVTLMVMLDGRLSSKHPEVARPLRMQAGSLCIYRLQEHAGCTRYQGTQTCCVSVMLRMDCFLALLDAELDADLLALTAQMQAQPAFARQAPASAGLLALARQLQAAMAQAEAGIAARLRSQVLRLQFVAEVVAGLRGHLQREQAKRARWQSQDEALLREAGRSLLAQLQEPPSIAELARQLGLNDCRLKIGFKALFGLGVAAWVREQRLQQAALLLGRPGATVTETALQIGYANPAQFAAAFRKRFDLNPGEWARRSILVSDQDLIIQA</sequence>
<dbReference type="Gene3D" id="1.10.10.60">
    <property type="entry name" value="Homeodomain-like"/>
    <property type="match status" value="1"/>
</dbReference>
<comment type="caution">
    <text evidence="5">The sequence shown here is derived from an EMBL/GenBank/DDBJ whole genome shotgun (WGS) entry which is preliminary data.</text>
</comment>
<dbReference type="PROSITE" id="PS01124">
    <property type="entry name" value="HTH_ARAC_FAMILY_2"/>
    <property type="match status" value="1"/>
</dbReference>
<dbReference type="InterPro" id="IPR009057">
    <property type="entry name" value="Homeodomain-like_sf"/>
</dbReference>
<evidence type="ECO:0000256" key="2">
    <source>
        <dbReference type="ARBA" id="ARBA00023125"/>
    </source>
</evidence>
<dbReference type="Pfam" id="PF12833">
    <property type="entry name" value="HTH_18"/>
    <property type="match status" value="1"/>
</dbReference>
<keyword evidence="2 5" id="KW-0238">DNA-binding</keyword>
<dbReference type="RefSeq" id="WP_184304727.1">
    <property type="nucleotide sequence ID" value="NZ_JACHLP010000015.1"/>
</dbReference>
<evidence type="ECO:0000256" key="3">
    <source>
        <dbReference type="ARBA" id="ARBA00023163"/>
    </source>
</evidence>
<dbReference type="PANTHER" id="PTHR47893">
    <property type="entry name" value="REGULATORY PROTEIN PCHR"/>
    <property type="match status" value="1"/>
</dbReference>
<dbReference type="Proteomes" id="UP000562027">
    <property type="component" value="Unassembled WGS sequence"/>
</dbReference>
<feature type="domain" description="HTH araC/xylS-type" evidence="4">
    <location>
        <begin position="225"/>
        <end position="323"/>
    </location>
</feature>
<evidence type="ECO:0000259" key="4">
    <source>
        <dbReference type="PROSITE" id="PS01124"/>
    </source>
</evidence>
<gene>
    <name evidence="5" type="ORF">HNP55_004708</name>
</gene>
<organism evidence="5 6">
    <name type="scientific">Roseateles oligotrophus</name>
    <dbReference type="NCBI Taxonomy" id="1769250"/>
    <lineage>
        <taxon>Bacteria</taxon>
        <taxon>Pseudomonadati</taxon>
        <taxon>Pseudomonadota</taxon>
        <taxon>Betaproteobacteria</taxon>
        <taxon>Burkholderiales</taxon>
        <taxon>Sphaerotilaceae</taxon>
        <taxon>Roseateles</taxon>
    </lineage>
</organism>
<proteinExistence type="predicted"/>
<accession>A0A840LC09</accession>
<dbReference type="InterPro" id="IPR018060">
    <property type="entry name" value="HTH_AraC"/>
</dbReference>
<keyword evidence="3" id="KW-0804">Transcription</keyword>
<dbReference type="SUPFAM" id="SSF46689">
    <property type="entry name" value="Homeodomain-like"/>
    <property type="match status" value="1"/>
</dbReference>
<dbReference type="SMART" id="SM00342">
    <property type="entry name" value="HTH_ARAC"/>
    <property type="match status" value="1"/>
</dbReference>
<dbReference type="PROSITE" id="PS00041">
    <property type="entry name" value="HTH_ARAC_FAMILY_1"/>
    <property type="match status" value="1"/>
</dbReference>
<dbReference type="InterPro" id="IPR053142">
    <property type="entry name" value="PchR_regulatory_protein"/>
</dbReference>
<evidence type="ECO:0000313" key="6">
    <source>
        <dbReference type="Proteomes" id="UP000562027"/>
    </source>
</evidence>
<evidence type="ECO:0000313" key="5">
    <source>
        <dbReference type="EMBL" id="MBB4846154.1"/>
    </source>
</evidence>
<dbReference type="PANTHER" id="PTHR47893:SF1">
    <property type="entry name" value="REGULATORY PROTEIN PCHR"/>
    <property type="match status" value="1"/>
</dbReference>
<dbReference type="EMBL" id="JACHLP010000015">
    <property type="protein sequence ID" value="MBB4846154.1"/>
    <property type="molecule type" value="Genomic_DNA"/>
</dbReference>
<protein>
    <submittedName>
        <fullName evidence="5">AraC-like DNA-binding protein</fullName>
    </submittedName>
</protein>
<dbReference type="GO" id="GO:0003700">
    <property type="term" value="F:DNA-binding transcription factor activity"/>
    <property type="evidence" value="ECO:0007669"/>
    <property type="project" value="InterPro"/>
</dbReference>
<evidence type="ECO:0000256" key="1">
    <source>
        <dbReference type="ARBA" id="ARBA00023015"/>
    </source>
</evidence>
<reference evidence="5 6" key="1">
    <citation type="submission" date="2020-08" db="EMBL/GenBank/DDBJ databases">
        <title>Functional genomics of gut bacteria from endangered species of beetles.</title>
        <authorList>
            <person name="Carlos-Shanley C."/>
        </authorList>
    </citation>
    <scope>NUCLEOTIDE SEQUENCE [LARGE SCALE GENOMIC DNA]</scope>
    <source>
        <strain evidence="5 6">S00239</strain>
    </source>
</reference>
<dbReference type="AlphaFoldDB" id="A0A840LC09"/>
<keyword evidence="1" id="KW-0805">Transcription regulation</keyword>